<keyword evidence="5" id="KW-0560">Oxidoreductase</keyword>
<dbReference type="AlphaFoldDB" id="M1NA60"/>
<evidence type="ECO:0000256" key="1">
    <source>
        <dbReference type="ARBA" id="ARBA00001942"/>
    </source>
</evidence>
<dbReference type="InterPro" id="IPR006656">
    <property type="entry name" value="Mopterin_OxRdtase"/>
</dbReference>
<dbReference type="RefSeq" id="WP_015402438.1">
    <property type="nucleotide sequence ID" value="NC_020304.1"/>
</dbReference>
<keyword evidence="3" id="KW-0500">Molybdenum</keyword>
<evidence type="ECO:0000259" key="8">
    <source>
        <dbReference type="PROSITE" id="PS51669"/>
    </source>
</evidence>
<accession>M1NA60</accession>
<dbReference type="GO" id="GO:0043546">
    <property type="term" value="F:molybdopterin cofactor binding"/>
    <property type="evidence" value="ECO:0007669"/>
    <property type="project" value="InterPro"/>
</dbReference>
<gene>
    <name evidence="9" type="ordered locus">UWK_00152</name>
</gene>
<dbReference type="InterPro" id="IPR006657">
    <property type="entry name" value="MoPterin_dinucl-bd_dom"/>
</dbReference>
<evidence type="ECO:0000256" key="7">
    <source>
        <dbReference type="ARBA" id="ARBA00023014"/>
    </source>
</evidence>
<dbReference type="Gene3D" id="3.40.228.10">
    <property type="entry name" value="Dimethylsulfoxide Reductase, domain 2"/>
    <property type="match status" value="1"/>
</dbReference>
<dbReference type="SUPFAM" id="SSF50692">
    <property type="entry name" value="ADC-like"/>
    <property type="match status" value="1"/>
</dbReference>
<organism evidence="9 10">
    <name type="scientific">Desulfocapsa sulfexigens (strain DSM 10523 / SB164P1)</name>
    <dbReference type="NCBI Taxonomy" id="1167006"/>
    <lineage>
        <taxon>Bacteria</taxon>
        <taxon>Pseudomonadati</taxon>
        <taxon>Thermodesulfobacteriota</taxon>
        <taxon>Desulfobulbia</taxon>
        <taxon>Desulfobulbales</taxon>
        <taxon>Desulfocapsaceae</taxon>
        <taxon>Desulfocapsa</taxon>
    </lineage>
</organism>
<evidence type="ECO:0000313" key="10">
    <source>
        <dbReference type="Proteomes" id="UP000011721"/>
    </source>
</evidence>
<proteinExistence type="inferred from homology"/>
<dbReference type="Gene3D" id="2.40.40.20">
    <property type="match status" value="1"/>
</dbReference>
<reference evidence="10" key="1">
    <citation type="journal article" date="2013" name="Stand. Genomic Sci.">
        <title>Complete genome sequence of Desulfocapsa sulfexigens, a marine deltaproteobacterium specialized in disproportionating inorganic sulfur compounds.</title>
        <authorList>
            <person name="Finster K.W."/>
            <person name="Kjeldsen K.U."/>
            <person name="Kube M."/>
            <person name="Reinhardt R."/>
            <person name="Mussmann M."/>
            <person name="Amann R."/>
            <person name="Schreiber L."/>
        </authorList>
    </citation>
    <scope>NUCLEOTIDE SEQUENCE [LARGE SCALE GENOMIC DNA]</scope>
    <source>
        <strain evidence="10">DSM 10523 / SB164P1</strain>
    </source>
</reference>
<dbReference type="OrthoDB" id="9810782at2"/>
<dbReference type="Pfam" id="PF01568">
    <property type="entry name" value="Molydop_binding"/>
    <property type="match status" value="1"/>
</dbReference>
<dbReference type="Gene3D" id="3.30.2070.10">
    <property type="entry name" value="Formate dehydrogenase/DMSO reductase"/>
    <property type="match status" value="1"/>
</dbReference>
<dbReference type="GO" id="GO:0046872">
    <property type="term" value="F:metal ion binding"/>
    <property type="evidence" value="ECO:0007669"/>
    <property type="project" value="UniProtKB-KW"/>
</dbReference>
<dbReference type="InterPro" id="IPR006655">
    <property type="entry name" value="Mopterin_OxRdtase_prok_CS"/>
</dbReference>
<dbReference type="PANTHER" id="PTHR43742">
    <property type="entry name" value="TRIMETHYLAMINE-N-OXIDE REDUCTASE"/>
    <property type="match status" value="1"/>
</dbReference>
<dbReference type="GO" id="GO:0016491">
    <property type="term" value="F:oxidoreductase activity"/>
    <property type="evidence" value="ECO:0007669"/>
    <property type="project" value="UniProtKB-KW"/>
</dbReference>
<dbReference type="SUPFAM" id="SSF53706">
    <property type="entry name" value="Formate dehydrogenase/DMSO reductase, domains 1-3"/>
    <property type="match status" value="1"/>
</dbReference>
<evidence type="ECO:0000256" key="4">
    <source>
        <dbReference type="ARBA" id="ARBA00022723"/>
    </source>
</evidence>
<dbReference type="PROSITE" id="PS00490">
    <property type="entry name" value="MOLYBDOPTERIN_PROK_2"/>
    <property type="match status" value="1"/>
</dbReference>
<dbReference type="Gene3D" id="2.20.25.90">
    <property type="entry name" value="ADC-like domains"/>
    <property type="match status" value="1"/>
</dbReference>
<dbReference type="Pfam" id="PF00384">
    <property type="entry name" value="Molybdopterin"/>
    <property type="match status" value="1"/>
</dbReference>
<dbReference type="SMART" id="SM00926">
    <property type="entry name" value="Molybdop_Fe4S4"/>
    <property type="match status" value="1"/>
</dbReference>
<dbReference type="STRING" id="1167006.UWK_00152"/>
<evidence type="ECO:0000313" key="9">
    <source>
        <dbReference type="EMBL" id="AGF76739.1"/>
    </source>
</evidence>
<dbReference type="Proteomes" id="UP000011721">
    <property type="component" value="Chromosome"/>
</dbReference>
<evidence type="ECO:0000256" key="3">
    <source>
        <dbReference type="ARBA" id="ARBA00022505"/>
    </source>
</evidence>
<comment type="cofactor">
    <cofactor evidence="1">
        <name>Mo-bis(molybdopterin guanine dinucleotide)</name>
        <dbReference type="ChEBI" id="CHEBI:60539"/>
    </cofactor>
</comment>
<sequence>MQNSSGSLAVPINKMTEIKRTICPLDCPDSCGIDATVKNGRIVKLNGAKDHPITAGFICRKMQRYHHRIHSEQRILYPQKRIGQKGKGQFTRISWEEAWEILVNRLTAIQSEYGGEALLPYSYAGNMGLINRWAGYPFFHRFGASQLDHTICSAAAEAGWNRHCDGISGSPPETVVDADLVIIWGINLKVTNVHCWPFIQKALRRGAKLVVVDPYRTATAHAADYYFPVTPGGDTALALGAVKQLLENNGIDSSFIQSETENFHDLVAYLNTISWETICDQSGLDRDTIGQFANLIQAHPKTFIRIGIGLTRNSRGAMSVQGITCLAAVRGLFDGSPGKGVLLFSRGFRGDSARLTYPSLAPLPTRKINMVQLGEALTVLQPPVKALMVYSSNPLSVAPDASMVRRGLSRSDLFCIVHEQVMTPTARYADLLLPATTSFENSDLYGSYGHFYMGKVDPVLPPQGESISNFDLFQSLARRMGYTDAPFRQTIDERILDYLSTIDGISVTDPEAGTWIHSSYGKSGESLFGREKKKFQFAPLSVLKEKNVARLLAATEAEDPDLRSRYPFLLITPPNTNLLNSTFGEQYPGETGTVLIHPDDAGIHGVSNGKKLTLSNGRGEVTRIAAISRDTQSGLLVAEGIYWESESVTGGINDLTSQKLTDSGGGGIFHESRVSLRTDTNT</sequence>
<dbReference type="KEGG" id="dsf:UWK_00152"/>
<name>M1NA60_DESSD</name>
<dbReference type="PROSITE" id="PS51669">
    <property type="entry name" value="4FE4S_MOW_BIS_MGD"/>
    <property type="match status" value="1"/>
</dbReference>
<dbReference type="InterPro" id="IPR050612">
    <property type="entry name" value="Prok_Mopterin_Oxidored"/>
</dbReference>
<dbReference type="EMBL" id="CP003985">
    <property type="protein sequence ID" value="AGF76739.1"/>
    <property type="molecule type" value="Genomic_DNA"/>
</dbReference>
<evidence type="ECO:0000256" key="2">
    <source>
        <dbReference type="ARBA" id="ARBA00010312"/>
    </source>
</evidence>
<keyword evidence="6" id="KW-0408">Iron</keyword>
<feature type="domain" description="4Fe-4S Mo/W bis-MGD-type" evidence="8">
    <location>
        <begin position="16"/>
        <end position="73"/>
    </location>
</feature>
<dbReference type="eggNOG" id="COG0243">
    <property type="taxonomic scope" value="Bacteria"/>
</dbReference>
<dbReference type="InterPro" id="IPR009010">
    <property type="entry name" value="Asp_de-COase-like_dom_sf"/>
</dbReference>
<dbReference type="Gene3D" id="3.40.50.740">
    <property type="match status" value="1"/>
</dbReference>
<keyword evidence="10" id="KW-1185">Reference proteome</keyword>
<protein>
    <submittedName>
        <fullName evidence="9">Anaerobic dehydrogenase, typically selenocysteine-containing</fullName>
    </submittedName>
</protein>
<dbReference type="Pfam" id="PF04879">
    <property type="entry name" value="Molybdop_Fe4S4"/>
    <property type="match status" value="1"/>
</dbReference>
<evidence type="ECO:0000256" key="5">
    <source>
        <dbReference type="ARBA" id="ARBA00023002"/>
    </source>
</evidence>
<keyword evidence="7" id="KW-0411">Iron-sulfur</keyword>
<dbReference type="HOGENOM" id="CLU_000422_13_3_7"/>
<dbReference type="CDD" id="cd02766">
    <property type="entry name" value="MopB_3"/>
    <property type="match status" value="1"/>
</dbReference>
<evidence type="ECO:0000256" key="6">
    <source>
        <dbReference type="ARBA" id="ARBA00023004"/>
    </source>
</evidence>
<dbReference type="GO" id="GO:0051536">
    <property type="term" value="F:iron-sulfur cluster binding"/>
    <property type="evidence" value="ECO:0007669"/>
    <property type="project" value="UniProtKB-KW"/>
</dbReference>
<comment type="similarity">
    <text evidence="2">Belongs to the prokaryotic molybdopterin-containing oxidoreductase family.</text>
</comment>
<dbReference type="PANTHER" id="PTHR43742:SF6">
    <property type="entry name" value="OXIDOREDUCTASE YYAE-RELATED"/>
    <property type="match status" value="1"/>
</dbReference>
<keyword evidence="4" id="KW-0479">Metal-binding</keyword>
<dbReference type="InterPro" id="IPR006963">
    <property type="entry name" value="Mopterin_OxRdtase_4Fe-4S_dom"/>
</dbReference>